<proteinExistence type="predicted"/>
<sequence>MTMLALREWGNPTAPTLLLVHGLTESAAAWPDAVARWSSRYHVLAVDLRGHGMSPRWDDHSLARAPQTLQEDLERVISSLPEPPVVVAHSLGGLMSLRVGVARPDLVRALVLEDVARPTGHWGPAPWFVEHQERFLDAFVADGGAAERERMRRETSWSDAEIEEWARCKEQVDRRFIREGTYLGEADLVSAINQLTIPALYLAPRHGDMAPDPSEVINPLVRLVLIDGVGHCVRRDAPETYHGLVDPFIEEAFEPPDQAFVGDRLLVAEPGEQVAPGSGSGVVAPGRVLRPRADRRP</sequence>
<dbReference type="SUPFAM" id="SSF53474">
    <property type="entry name" value="alpha/beta-Hydrolases"/>
    <property type="match status" value="1"/>
</dbReference>
<dbReference type="Pfam" id="PF12697">
    <property type="entry name" value="Abhydrolase_6"/>
    <property type="match status" value="1"/>
</dbReference>
<dbReference type="Proteomes" id="UP000677180">
    <property type="component" value="Chromosome"/>
</dbReference>
<feature type="domain" description="AB hydrolase-1" evidence="2">
    <location>
        <begin position="17"/>
        <end position="240"/>
    </location>
</feature>
<evidence type="ECO:0000313" key="3">
    <source>
        <dbReference type="EMBL" id="QUC11178.1"/>
    </source>
</evidence>
<evidence type="ECO:0000256" key="1">
    <source>
        <dbReference type="SAM" id="MobiDB-lite"/>
    </source>
</evidence>
<dbReference type="InterPro" id="IPR029058">
    <property type="entry name" value="AB_hydrolase_fold"/>
</dbReference>
<dbReference type="AlphaFoldDB" id="A0AB37I2D2"/>
<protein>
    <submittedName>
        <fullName evidence="3">Alpha/beta hydrolase</fullName>
    </submittedName>
</protein>
<name>A0AB37I2D2_9ACTN</name>
<dbReference type="InterPro" id="IPR000073">
    <property type="entry name" value="AB_hydrolase_1"/>
</dbReference>
<dbReference type="PRINTS" id="PR00111">
    <property type="entry name" value="ABHYDROLASE"/>
</dbReference>
<keyword evidence="3" id="KW-0378">Hydrolase</keyword>
<reference evidence="3" key="1">
    <citation type="submission" date="2021-03" db="EMBL/GenBank/DDBJ databases">
        <title>Human Oral Microbial Genomes.</title>
        <authorList>
            <person name="Johnston C.D."/>
            <person name="Chen T."/>
            <person name="Dewhirst F.E."/>
        </authorList>
    </citation>
    <scope>NUCLEOTIDE SEQUENCE</scope>
    <source>
        <strain evidence="3">F0714</strain>
    </source>
</reference>
<dbReference type="EMBL" id="CP072385">
    <property type="protein sequence ID" value="QUC11178.1"/>
    <property type="molecule type" value="Genomic_DNA"/>
</dbReference>
<dbReference type="PANTHER" id="PTHR46438">
    <property type="entry name" value="ALPHA/BETA-HYDROLASES SUPERFAMILY PROTEIN"/>
    <property type="match status" value="1"/>
</dbReference>
<dbReference type="Gene3D" id="3.40.50.1820">
    <property type="entry name" value="alpha/beta hydrolase"/>
    <property type="match status" value="1"/>
</dbReference>
<gene>
    <name evidence="3" type="ORF">J5A53_00265</name>
</gene>
<evidence type="ECO:0000313" key="4">
    <source>
        <dbReference type="Proteomes" id="UP000677180"/>
    </source>
</evidence>
<organism evidence="3 4">
    <name type="scientific">Arachnia propionica</name>
    <dbReference type="NCBI Taxonomy" id="1750"/>
    <lineage>
        <taxon>Bacteria</taxon>
        <taxon>Bacillati</taxon>
        <taxon>Actinomycetota</taxon>
        <taxon>Actinomycetes</taxon>
        <taxon>Propionibacteriales</taxon>
        <taxon>Propionibacteriaceae</taxon>
        <taxon>Arachnia</taxon>
    </lineage>
</organism>
<feature type="region of interest" description="Disordered" evidence="1">
    <location>
        <begin position="271"/>
        <end position="297"/>
    </location>
</feature>
<dbReference type="GO" id="GO:0016787">
    <property type="term" value="F:hydrolase activity"/>
    <property type="evidence" value="ECO:0007669"/>
    <property type="project" value="UniProtKB-KW"/>
</dbReference>
<accession>A0AB37I2D2</accession>
<evidence type="ECO:0000259" key="2">
    <source>
        <dbReference type="Pfam" id="PF12697"/>
    </source>
</evidence>